<feature type="compositionally biased region" description="Basic and acidic residues" evidence="7">
    <location>
        <begin position="92"/>
        <end position="101"/>
    </location>
</feature>
<dbReference type="SUPFAM" id="SSF82708">
    <property type="entry name" value="R3H domain"/>
    <property type="match status" value="1"/>
</dbReference>
<dbReference type="CDD" id="cd02644">
    <property type="entry name" value="R3H_jag"/>
    <property type="match status" value="1"/>
</dbReference>
<dbReference type="EMBL" id="CP116942">
    <property type="protein sequence ID" value="WCO67103.1"/>
    <property type="molecule type" value="Genomic_DNA"/>
</dbReference>
<evidence type="ECO:0000256" key="7">
    <source>
        <dbReference type="SAM" id="MobiDB-lite"/>
    </source>
</evidence>
<evidence type="ECO:0000256" key="4">
    <source>
        <dbReference type="ARBA" id="ARBA00023186"/>
    </source>
</evidence>
<dbReference type="CDD" id="cd02414">
    <property type="entry name" value="KH-II_Jag"/>
    <property type="match status" value="1"/>
</dbReference>
<dbReference type="Gene3D" id="3.30.1370.50">
    <property type="entry name" value="R3H-like domain"/>
    <property type="match status" value="1"/>
</dbReference>
<dbReference type="InterPro" id="IPR038008">
    <property type="entry name" value="Jag_KH"/>
</dbReference>
<comment type="function">
    <text evidence="6">A probable RNA chaperone. Forms a complex with KhpA which binds to cellular RNA and controls its expression. Plays a role in peptidoglycan (PG) homeostasis and cell length regulation.</text>
</comment>
<evidence type="ECO:0000256" key="5">
    <source>
        <dbReference type="ARBA" id="ARBA00023316"/>
    </source>
</evidence>
<comment type="subcellular location">
    <subcellularLocation>
        <location evidence="6">Cytoplasm</location>
    </subcellularLocation>
</comment>
<comment type="domain">
    <text evidence="6">Has an N-terminal Jag-N domain and 2 RNA-binding domains (KH and R3H).</text>
</comment>
<dbReference type="SMART" id="SM00322">
    <property type="entry name" value="KH"/>
    <property type="match status" value="1"/>
</dbReference>
<evidence type="ECO:0000256" key="2">
    <source>
        <dbReference type="ARBA" id="ARBA00022884"/>
    </source>
</evidence>
<dbReference type="GO" id="GO:0003723">
    <property type="term" value="F:RNA binding"/>
    <property type="evidence" value="ECO:0007669"/>
    <property type="project" value="UniProtKB-UniRule"/>
</dbReference>
<dbReference type="Gene3D" id="3.30.300.20">
    <property type="match status" value="1"/>
</dbReference>
<dbReference type="InterPro" id="IPR001374">
    <property type="entry name" value="R3H_dom"/>
</dbReference>
<dbReference type="InterPro" id="IPR034079">
    <property type="entry name" value="R3H_KhpB"/>
</dbReference>
<dbReference type="PANTHER" id="PTHR35800">
    <property type="entry name" value="PROTEIN JAG"/>
    <property type="match status" value="1"/>
</dbReference>
<feature type="compositionally biased region" description="Basic residues" evidence="7">
    <location>
        <begin position="45"/>
        <end position="57"/>
    </location>
</feature>
<dbReference type="Pfam" id="PF14804">
    <property type="entry name" value="Jag_N"/>
    <property type="match status" value="1"/>
</dbReference>
<name>A0AAF0BVJ3_9ACTN</name>
<protein>
    <recommendedName>
        <fullName evidence="6">RNA-binding protein KhpB</fullName>
    </recommendedName>
    <alternativeName>
        <fullName evidence="6">RNA-binding protein EloR</fullName>
    </alternativeName>
</protein>
<evidence type="ECO:0000313" key="10">
    <source>
        <dbReference type="Proteomes" id="UP001216390"/>
    </source>
</evidence>
<dbReference type="SMART" id="SM01245">
    <property type="entry name" value="Jag_N"/>
    <property type="match status" value="1"/>
</dbReference>
<dbReference type="PROSITE" id="PS51061">
    <property type="entry name" value="R3H"/>
    <property type="match status" value="1"/>
</dbReference>
<accession>A0AAF0BVJ3</accession>
<keyword evidence="1 6" id="KW-0963">Cytoplasm</keyword>
<feature type="region of interest" description="Disordered" evidence="7">
    <location>
        <begin position="28"/>
        <end position="143"/>
    </location>
</feature>
<dbReference type="AlphaFoldDB" id="A0AAF0BVJ3"/>
<dbReference type="InterPro" id="IPR039247">
    <property type="entry name" value="KhpB"/>
</dbReference>
<keyword evidence="5 6" id="KW-0961">Cell wall biogenesis/degradation</keyword>
<gene>
    <name evidence="6" type="primary">khpB</name>
    <name evidence="6" type="synonym">eloR</name>
    <name evidence="9" type="ORF">PO878_21685</name>
</gene>
<dbReference type="Proteomes" id="UP001216390">
    <property type="component" value="Chromosome"/>
</dbReference>
<dbReference type="GO" id="GO:0008360">
    <property type="term" value="P:regulation of cell shape"/>
    <property type="evidence" value="ECO:0007669"/>
    <property type="project" value="UniProtKB-KW"/>
</dbReference>
<keyword evidence="3 6" id="KW-0133">Cell shape</keyword>
<feature type="domain" description="R3H" evidence="8">
    <location>
        <begin position="235"/>
        <end position="301"/>
    </location>
</feature>
<dbReference type="InterPro" id="IPR004087">
    <property type="entry name" value="KH_dom"/>
</dbReference>
<dbReference type="InterPro" id="IPR036867">
    <property type="entry name" value="R3H_dom_sf"/>
</dbReference>
<dbReference type="GO" id="GO:0009252">
    <property type="term" value="P:peptidoglycan biosynthetic process"/>
    <property type="evidence" value="ECO:0007669"/>
    <property type="project" value="UniProtKB-UniRule"/>
</dbReference>
<comment type="similarity">
    <text evidence="6">Belongs to the KhpB RNA-binding protein family.</text>
</comment>
<keyword evidence="10" id="KW-1185">Reference proteome</keyword>
<dbReference type="HAMAP" id="MF_00867">
    <property type="entry name" value="KhpB"/>
    <property type="match status" value="1"/>
</dbReference>
<comment type="subunit">
    <text evidence="6">Forms a complex with KhpA.</text>
</comment>
<dbReference type="InterPro" id="IPR015946">
    <property type="entry name" value="KH_dom-like_a/b"/>
</dbReference>
<dbReference type="RefSeq" id="WP_272736625.1">
    <property type="nucleotide sequence ID" value="NZ_CP116942.1"/>
</dbReference>
<comment type="caution">
    <text evidence="6">Lacks conserved residue(s) required for the propagation of feature annotation.</text>
</comment>
<keyword evidence="4 6" id="KW-0143">Chaperone</keyword>
<evidence type="ECO:0000256" key="6">
    <source>
        <dbReference type="HAMAP-Rule" id="MF_00867"/>
    </source>
</evidence>
<sequence length="301" mass="32019">MEWVENAASTVEEAKDRVLDDLGIDESDAEIEVLEEPRPGLFGRTKGKARVRARVRPRPQPPKQERRERKRGGKSRGGSGRGAQDGASTNGDRGRSADGDGGRSASGAGRRSGGGGGRSRASESKGGNDDTGSAAPRGGDPVETQTMTLDEQVACVEGFVSGLVDAFGAEARIEVVEIDDETREVQVHGEDLGLLIGPRGATLQAVHELARTVVFRQAPDGQEGRVRIDIGGYRERRREALERFATQVAEQVAASGTPKSLEPMSPPDRKVVHDAINEVAGVVTSSEGEEPRRRVVVSPEG</sequence>
<reference evidence="9" key="1">
    <citation type="submission" date="2023-01" db="EMBL/GenBank/DDBJ databases">
        <title>The diversity of Class Acidimicrobiia in South China Sea sediment environments and the proposal of Iamia marina sp. nov., a novel species of the genus Iamia.</title>
        <authorList>
            <person name="He Y."/>
            <person name="Tian X."/>
        </authorList>
    </citation>
    <scope>NUCLEOTIDE SEQUENCE</scope>
    <source>
        <strain evidence="9">DSM 19957</strain>
    </source>
</reference>
<dbReference type="InterPro" id="IPR038247">
    <property type="entry name" value="Jag_N_dom_sf"/>
</dbReference>
<dbReference type="Gene3D" id="3.30.30.80">
    <property type="entry name" value="probable RNA-binding protein from clostridium symbiosum atcc 14940"/>
    <property type="match status" value="1"/>
</dbReference>
<dbReference type="GO" id="GO:0005737">
    <property type="term" value="C:cytoplasm"/>
    <property type="evidence" value="ECO:0007669"/>
    <property type="project" value="UniProtKB-SubCell"/>
</dbReference>
<evidence type="ECO:0000256" key="1">
    <source>
        <dbReference type="ARBA" id="ARBA00022490"/>
    </source>
</evidence>
<organism evidence="9 10">
    <name type="scientific">Iamia majanohamensis</name>
    <dbReference type="NCBI Taxonomy" id="467976"/>
    <lineage>
        <taxon>Bacteria</taxon>
        <taxon>Bacillati</taxon>
        <taxon>Actinomycetota</taxon>
        <taxon>Acidimicrobiia</taxon>
        <taxon>Acidimicrobiales</taxon>
        <taxon>Iamiaceae</taxon>
        <taxon>Iamia</taxon>
    </lineage>
</organism>
<dbReference type="Pfam" id="PF01424">
    <property type="entry name" value="R3H"/>
    <property type="match status" value="1"/>
</dbReference>
<dbReference type="GO" id="GO:0071555">
    <property type="term" value="P:cell wall organization"/>
    <property type="evidence" value="ECO:0007669"/>
    <property type="project" value="UniProtKB-KW"/>
</dbReference>
<dbReference type="SMART" id="SM00393">
    <property type="entry name" value="R3H"/>
    <property type="match status" value="1"/>
</dbReference>
<dbReference type="KEGG" id="ima:PO878_21685"/>
<dbReference type="InterPro" id="IPR032782">
    <property type="entry name" value="KhpB_N"/>
</dbReference>
<dbReference type="PANTHER" id="PTHR35800:SF1">
    <property type="entry name" value="RNA-BINDING PROTEIN KHPB"/>
    <property type="match status" value="1"/>
</dbReference>
<keyword evidence="2 6" id="KW-0694">RNA-binding</keyword>
<feature type="region of interest" description="Disordered" evidence="7">
    <location>
        <begin position="281"/>
        <end position="301"/>
    </location>
</feature>
<evidence type="ECO:0000313" key="9">
    <source>
        <dbReference type="EMBL" id="WCO67103.1"/>
    </source>
</evidence>
<evidence type="ECO:0000256" key="3">
    <source>
        <dbReference type="ARBA" id="ARBA00022960"/>
    </source>
</evidence>
<proteinExistence type="inferred from homology"/>
<evidence type="ECO:0000259" key="8">
    <source>
        <dbReference type="PROSITE" id="PS51061"/>
    </source>
</evidence>
<dbReference type="NCBIfam" id="NF041568">
    <property type="entry name" value="Jag_EloR"/>
    <property type="match status" value="1"/>
</dbReference>